<reference evidence="2 3" key="1">
    <citation type="submission" date="2018-08" db="EMBL/GenBank/DDBJ databases">
        <title>Bacillus chawlae sp. nov., Bacillus glennii sp. nov., and Bacillus saganii sp. nov. Isolated from the Vehicle Assembly Building at Kennedy Space Center where the Viking Spacecraft were Assembled.</title>
        <authorList>
            <person name="Seuylemezian A."/>
            <person name="Vaishampayan P."/>
        </authorList>
    </citation>
    <scope>NUCLEOTIDE SEQUENCE [LARGE SCALE GENOMIC DNA]</scope>
    <source>
        <strain evidence="2 3">V44-8</strain>
    </source>
</reference>
<feature type="region of interest" description="Disordered" evidence="1">
    <location>
        <begin position="1"/>
        <end position="63"/>
    </location>
</feature>
<dbReference type="Proteomes" id="UP000262939">
    <property type="component" value="Unassembled WGS sequence"/>
</dbReference>
<proteinExistence type="predicted"/>
<dbReference type="AlphaFoldDB" id="A0A372LBP2"/>
<name>A0A372LBP2_9BACI</name>
<feature type="compositionally biased region" description="Basic residues" evidence="1">
    <location>
        <begin position="1"/>
        <end position="15"/>
    </location>
</feature>
<feature type="compositionally biased region" description="Basic and acidic residues" evidence="1">
    <location>
        <begin position="37"/>
        <end position="57"/>
    </location>
</feature>
<sequence>MGRNSIHHNRDKNKQKLPQVPKNLKRDGLDVEYSSELADHEDIEAQARSRAADERARNRQRNR</sequence>
<evidence type="ECO:0000313" key="2">
    <source>
        <dbReference type="EMBL" id="RFU62987.1"/>
    </source>
</evidence>
<comment type="caution">
    <text evidence="2">The sequence shown here is derived from an EMBL/GenBank/DDBJ whole genome shotgun (WGS) entry which is preliminary data.</text>
</comment>
<keyword evidence="3" id="KW-1185">Reference proteome</keyword>
<dbReference type="EMBL" id="QVTD01000008">
    <property type="protein sequence ID" value="RFU62987.1"/>
    <property type="molecule type" value="Genomic_DNA"/>
</dbReference>
<evidence type="ECO:0000313" key="3">
    <source>
        <dbReference type="Proteomes" id="UP000262939"/>
    </source>
</evidence>
<gene>
    <name evidence="2" type="ORF">D0466_13680</name>
</gene>
<dbReference type="RefSeq" id="WP_117323115.1">
    <property type="nucleotide sequence ID" value="NZ_QVTD01000008.1"/>
</dbReference>
<protein>
    <submittedName>
        <fullName evidence="2">YfhD family protein</fullName>
    </submittedName>
</protein>
<dbReference type="OrthoDB" id="2973490at2"/>
<evidence type="ECO:0000256" key="1">
    <source>
        <dbReference type="SAM" id="MobiDB-lite"/>
    </source>
</evidence>
<dbReference type="Pfam" id="PF14151">
    <property type="entry name" value="YfhD"/>
    <property type="match status" value="1"/>
</dbReference>
<organism evidence="2 3">
    <name type="scientific">Peribacillus glennii</name>
    <dbReference type="NCBI Taxonomy" id="2303991"/>
    <lineage>
        <taxon>Bacteria</taxon>
        <taxon>Bacillati</taxon>
        <taxon>Bacillota</taxon>
        <taxon>Bacilli</taxon>
        <taxon>Bacillales</taxon>
        <taxon>Bacillaceae</taxon>
        <taxon>Peribacillus</taxon>
    </lineage>
</organism>
<accession>A0A372LBP2</accession>
<dbReference type="InterPro" id="IPR025435">
    <property type="entry name" value="YfhD-like"/>
</dbReference>